<dbReference type="EMBL" id="JASCZI010181538">
    <property type="protein sequence ID" value="MED6184371.1"/>
    <property type="molecule type" value="Genomic_DNA"/>
</dbReference>
<proteinExistence type="predicted"/>
<reference evidence="2 3" key="1">
    <citation type="journal article" date="2023" name="Plants (Basel)">
        <title>Bridging the Gap: Combining Genomics and Transcriptomics Approaches to Understand Stylosanthes scabra, an Orphan Legume from the Brazilian Caatinga.</title>
        <authorList>
            <person name="Ferreira-Neto J.R.C."/>
            <person name="da Silva M.D."/>
            <person name="Binneck E."/>
            <person name="de Melo N.F."/>
            <person name="da Silva R.H."/>
            <person name="de Melo A.L.T.M."/>
            <person name="Pandolfi V."/>
            <person name="Bustamante F.O."/>
            <person name="Brasileiro-Vidal A.C."/>
            <person name="Benko-Iseppon A.M."/>
        </authorList>
    </citation>
    <scope>NUCLEOTIDE SEQUENCE [LARGE SCALE GENOMIC DNA]</scope>
    <source>
        <tissue evidence="2">Leaves</tissue>
    </source>
</reference>
<sequence>MRASSHTSGEPVTAFSLRRRQAFFRVVLPIFYPSSAGPLPPRREGGVLEEGDKEGVEASPNSTAKRDSFLHLSAFLSVKQVGFTYLCAIK</sequence>
<organism evidence="2 3">
    <name type="scientific">Stylosanthes scabra</name>
    <dbReference type="NCBI Taxonomy" id="79078"/>
    <lineage>
        <taxon>Eukaryota</taxon>
        <taxon>Viridiplantae</taxon>
        <taxon>Streptophyta</taxon>
        <taxon>Embryophyta</taxon>
        <taxon>Tracheophyta</taxon>
        <taxon>Spermatophyta</taxon>
        <taxon>Magnoliopsida</taxon>
        <taxon>eudicotyledons</taxon>
        <taxon>Gunneridae</taxon>
        <taxon>Pentapetalae</taxon>
        <taxon>rosids</taxon>
        <taxon>fabids</taxon>
        <taxon>Fabales</taxon>
        <taxon>Fabaceae</taxon>
        <taxon>Papilionoideae</taxon>
        <taxon>50 kb inversion clade</taxon>
        <taxon>dalbergioids sensu lato</taxon>
        <taxon>Dalbergieae</taxon>
        <taxon>Pterocarpus clade</taxon>
        <taxon>Stylosanthes</taxon>
    </lineage>
</organism>
<evidence type="ECO:0000256" key="1">
    <source>
        <dbReference type="SAM" id="MobiDB-lite"/>
    </source>
</evidence>
<comment type="caution">
    <text evidence="2">The sequence shown here is derived from an EMBL/GenBank/DDBJ whole genome shotgun (WGS) entry which is preliminary data.</text>
</comment>
<gene>
    <name evidence="2" type="ORF">PIB30_046839</name>
</gene>
<dbReference type="Proteomes" id="UP001341840">
    <property type="component" value="Unassembled WGS sequence"/>
</dbReference>
<accession>A0ABU6WGA0</accession>
<evidence type="ECO:0000313" key="2">
    <source>
        <dbReference type="EMBL" id="MED6184371.1"/>
    </source>
</evidence>
<protein>
    <submittedName>
        <fullName evidence="2">Uncharacterized protein</fullName>
    </submittedName>
</protein>
<name>A0ABU6WGA0_9FABA</name>
<evidence type="ECO:0000313" key="3">
    <source>
        <dbReference type="Proteomes" id="UP001341840"/>
    </source>
</evidence>
<feature type="region of interest" description="Disordered" evidence="1">
    <location>
        <begin position="34"/>
        <end position="62"/>
    </location>
</feature>
<keyword evidence="3" id="KW-1185">Reference proteome</keyword>